<keyword evidence="2 9" id="KW-0963">Cytoplasm</keyword>
<evidence type="ECO:0000259" key="10">
    <source>
        <dbReference type="PROSITE" id="PS51163"/>
    </source>
</evidence>
<dbReference type="PROSITE" id="PS51163">
    <property type="entry name" value="YRDC"/>
    <property type="match status" value="1"/>
</dbReference>
<dbReference type="InterPro" id="IPR006070">
    <property type="entry name" value="Sua5-like_dom"/>
</dbReference>
<evidence type="ECO:0000256" key="2">
    <source>
        <dbReference type="ARBA" id="ARBA00022490"/>
    </source>
</evidence>
<dbReference type="OrthoDB" id="9814580at2"/>
<dbReference type="EC" id="2.7.7.87" evidence="9"/>
<dbReference type="Proteomes" id="UP000286908">
    <property type="component" value="Unassembled WGS sequence"/>
</dbReference>
<comment type="subcellular location">
    <subcellularLocation>
        <location evidence="1 9">Cytoplasm</location>
    </subcellularLocation>
</comment>
<evidence type="ECO:0000313" key="12">
    <source>
        <dbReference type="Proteomes" id="UP000286908"/>
    </source>
</evidence>
<evidence type="ECO:0000256" key="6">
    <source>
        <dbReference type="ARBA" id="ARBA00022741"/>
    </source>
</evidence>
<dbReference type="GO" id="GO:0000049">
    <property type="term" value="F:tRNA binding"/>
    <property type="evidence" value="ECO:0007669"/>
    <property type="project" value="TreeGrafter"/>
</dbReference>
<gene>
    <name evidence="9" type="primary">tsaC</name>
    <name evidence="11" type="ORF">CKG00_11600</name>
</gene>
<dbReference type="EMBL" id="NRQY01000001">
    <property type="protein sequence ID" value="RUT67470.1"/>
    <property type="molecule type" value="Genomic_DNA"/>
</dbReference>
<dbReference type="InterPro" id="IPR023535">
    <property type="entry name" value="TC-AMP_synthase"/>
</dbReference>
<dbReference type="Gene3D" id="3.90.870.10">
    <property type="entry name" value="DHBP synthase"/>
    <property type="match status" value="1"/>
</dbReference>
<protein>
    <recommendedName>
        <fullName evidence="9">Threonylcarbamoyl-AMP synthase</fullName>
        <shortName evidence="9">TC-AMP synthase</shortName>
        <ecNumber evidence="9">2.7.7.87</ecNumber>
    </recommendedName>
    <alternativeName>
        <fullName evidence="9">L-threonylcarbamoyladenylate synthase</fullName>
    </alternativeName>
    <alternativeName>
        <fullName evidence="9">t(6)A37 threonylcarbamoyladenosine biosynthesis protein TsaC</fullName>
    </alternativeName>
    <alternativeName>
        <fullName evidence="9">tRNA threonylcarbamoyladenosine biosynthesis protein TsaC</fullName>
    </alternativeName>
</protein>
<comment type="function">
    <text evidence="9">Required for the formation of a threonylcarbamoyl group on adenosine at position 37 (t(6)A37) in tRNAs that read codons beginning with adenine. Catalyzes the conversion of L-threonine, HCO(3)(-)/CO(2) and ATP to give threonylcarbamoyl-AMP (TC-AMP) as the acyladenylate intermediate, with the release of diphosphate.</text>
</comment>
<dbReference type="AlphaFoldDB" id="A0A433ZZ94"/>
<proteinExistence type="inferred from homology"/>
<dbReference type="NCBIfam" id="NF007919">
    <property type="entry name" value="PRK10634.1"/>
    <property type="match status" value="1"/>
</dbReference>
<comment type="catalytic activity">
    <reaction evidence="8 9">
        <text>L-threonine + hydrogencarbonate + ATP = L-threonylcarbamoyladenylate + diphosphate + H2O</text>
        <dbReference type="Rhea" id="RHEA:36407"/>
        <dbReference type="ChEBI" id="CHEBI:15377"/>
        <dbReference type="ChEBI" id="CHEBI:17544"/>
        <dbReference type="ChEBI" id="CHEBI:30616"/>
        <dbReference type="ChEBI" id="CHEBI:33019"/>
        <dbReference type="ChEBI" id="CHEBI:57926"/>
        <dbReference type="ChEBI" id="CHEBI:73682"/>
        <dbReference type="EC" id="2.7.7.87"/>
    </reaction>
</comment>
<dbReference type="GO" id="GO:0002949">
    <property type="term" value="P:tRNA threonylcarbamoyladenosine modification"/>
    <property type="evidence" value="ECO:0007669"/>
    <property type="project" value="UniProtKB-UniRule"/>
</dbReference>
<dbReference type="InterPro" id="IPR050156">
    <property type="entry name" value="TC-AMP_synthase_SUA5"/>
</dbReference>
<dbReference type="PANTHER" id="PTHR17490">
    <property type="entry name" value="SUA5"/>
    <property type="match status" value="1"/>
</dbReference>
<evidence type="ECO:0000256" key="7">
    <source>
        <dbReference type="ARBA" id="ARBA00022840"/>
    </source>
</evidence>
<dbReference type="GO" id="GO:0005737">
    <property type="term" value="C:cytoplasm"/>
    <property type="evidence" value="ECO:0007669"/>
    <property type="project" value="UniProtKB-SubCell"/>
</dbReference>
<evidence type="ECO:0000256" key="1">
    <source>
        <dbReference type="ARBA" id="ARBA00004496"/>
    </source>
</evidence>
<evidence type="ECO:0000313" key="11">
    <source>
        <dbReference type="EMBL" id="RUT67470.1"/>
    </source>
</evidence>
<keyword evidence="4 9" id="KW-0819">tRNA processing</keyword>
<name>A0A433ZZ94_MORMO</name>
<dbReference type="Pfam" id="PF01300">
    <property type="entry name" value="Sua5_yciO_yrdC"/>
    <property type="match status" value="1"/>
</dbReference>
<evidence type="ECO:0000256" key="8">
    <source>
        <dbReference type="ARBA" id="ARBA00048366"/>
    </source>
</evidence>
<sequence length="190" mass="21057">MNHNHITANFDTIIEALNNHEVIAYPTEAVFGLGCDPDSERAVMALLDLKQRPWEKGLILIADNYDQIKPYIDDSRLTDEQRETMFASWPGPVTWVIPAKPTTPKWLTGRFDSLAVRVTDHPVVKALCLAYGKPVVSTSANLSGLEPCRTTDEVNAQFNGRIPVVDGLVGGRKNPSEIRDALTGQLYRQG</sequence>
<dbReference type="PANTHER" id="PTHR17490:SF18">
    <property type="entry name" value="THREONYLCARBAMOYL-AMP SYNTHASE"/>
    <property type="match status" value="1"/>
</dbReference>
<comment type="similarity">
    <text evidence="9">Belongs to the SUA5 family. TsaC subfamily.</text>
</comment>
<dbReference type="GO" id="GO:0005524">
    <property type="term" value="F:ATP binding"/>
    <property type="evidence" value="ECO:0007669"/>
    <property type="project" value="UniProtKB-UniRule"/>
</dbReference>
<reference evidence="11 12" key="1">
    <citation type="submission" date="2017-08" db="EMBL/GenBank/DDBJ databases">
        <title>Draft genome sequence of pheromone producing symbiont Morganella morganii, of the female New Zealand grass grub Costelytra giveni.</title>
        <authorList>
            <person name="Laugraud A."/>
            <person name="Young S.D."/>
            <person name="Hurst M.H."/>
        </authorList>
    </citation>
    <scope>NUCLEOTIDE SEQUENCE [LARGE SCALE GENOMIC DNA]</scope>
    <source>
        <strain evidence="11 12">MMsCG</strain>
    </source>
</reference>
<accession>A0A433ZZ94</accession>
<dbReference type="GO" id="GO:0006450">
    <property type="term" value="P:regulation of translational fidelity"/>
    <property type="evidence" value="ECO:0007669"/>
    <property type="project" value="TreeGrafter"/>
</dbReference>
<comment type="caution">
    <text evidence="11">The sequence shown here is derived from an EMBL/GenBank/DDBJ whole genome shotgun (WGS) entry which is preliminary data.</text>
</comment>
<feature type="domain" description="YrdC-like" evidence="10">
    <location>
        <begin position="7"/>
        <end position="190"/>
    </location>
</feature>
<evidence type="ECO:0000256" key="4">
    <source>
        <dbReference type="ARBA" id="ARBA00022694"/>
    </source>
</evidence>
<organism evidence="11 12">
    <name type="scientific">Morganella morganii</name>
    <name type="common">Proteus morganii</name>
    <dbReference type="NCBI Taxonomy" id="582"/>
    <lineage>
        <taxon>Bacteria</taxon>
        <taxon>Pseudomonadati</taxon>
        <taxon>Pseudomonadota</taxon>
        <taxon>Gammaproteobacteria</taxon>
        <taxon>Enterobacterales</taxon>
        <taxon>Morganellaceae</taxon>
        <taxon>Morganella</taxon>
    </lineage>
</organism>
<dbReference type="SUPFAM" id="SSF55821">
    <property type="entry name" value="YrdC/RibB"/>
    <property type="match status" value="1"/>
</dbReference>
<evidence type="ECO:0000256" key="9">
    <source>
        <dbReference type="HAMAP-Rule" id="MF_01852"/>
    </source>
</evidence>
<dbReference type="FunFam" id="3.90.870.10:FF:000004">
    <property type="entry name" value="Threonylcarbamoyl-AMP synthase"/>
    <property type="match status" value="1"/>
</dbReference>
<keyword evidence="3 9" id="KW-0808">Transferase</keyword>
<dbReference type="GO" id="GO:0003725">
    <property type="term" value="F:double-stranded RNA binding"/>
    <property type="evidence" value="ECO:0007669"/>
    <property type="project" value="InterPro"/>
</dbReference>
<evidence type="ECO:0000256" key="3">
    <source>
        <dbReference type="ARBA" id="ARBA00022679"/>
    </source>
</evidence>
<dbReference type="HAMAP" id="MF_01852">
    <property type="entry name" value="TsaC"/>
    <property type="match status" value="1"/>
</dbReference>
<evidence type="ECO:0000256" key="5">
    <source>
        <dbReference type="ARBA" id="ARBA00022695"/>
    </source>
</evidence>
<dbReference type="InterPro" id="IPR017945">
    <property type="entry name" value="DHBP_synth_RibB-like_a/b_dom"/>
</dbReference>
<keyword evidence="7 9" id="KW-0067">ATP-binding</keyword>
<keyword evidence="5 9" id="KW-0548">Nucleotidyltransferase</keyword>
<dbReference type="GO" id="GO:0061710">
    <property type="term" value="F:L-threonylcarbamoyladenylate synthase"/>
    <property type="evidence" value="ECO:0007669"/>
    <property type="project" value="UniProtKB-EC"/>
</dbReference>
<keyword evidence="6 9" id="KW-0547">Nucleotide-binding</keyword>